<proteinExistence type="predicted"/>
<evidence type="ECO:0000256" key="1">
    <source>
        <dbReference type="ARBA" id="ARBA00001974"/>
    </source>
</evidence>
<dbReference type="PRINTS" id="PR00420">
    <property type="entry name" value="RNGMNOXGNASE"/>
</dbReference>
<accession>A0A1M6P4D5</accession>
<dbReference type="Pfam" id="PF01494">
    <property type="entry name" value="FAD_binding_3"/>
    <property type="match status" value="1"/>
</dbReference>
<dbReference type="Proteomes" id="UP000184363">
    <property type="component" value="Unassembled WGS sequence"/>
</dbReference>
<dbReference type="GO" id="GO:0016709">
    <property type="term" value="F:oxidoreductase activity, acting on paired donors, with incorporation or reduction of molecular oxygen, NAD(P)H as one donor, and incorporation of one atom of oxygen"/>
    <property type="evidence" value="ECO:0007669"/>
    <property type="project" value="UniProtKB-ARBA"/>
</dbReference>
<dbReference type="InterPro" id="IPR002938">
    <property type="entry name" value="FAD-bd"/>
</dbReference>
<evidence type="ECO:0000256" key="3">
    <source>
        <dbReference type="ARBA" id="ARBA00022827"/>
    </source>
</evidence>
<dbReference type="GO" id="GO:0071949">
    <property type="term" value="F:FAD binding"/>
    <property type="evidence" value="ECO:0007669"/>
    <property type="project" value="InterPro"/>
</dbReference>
<feature type="domain" description="FAD-binding" evidence="4">
    <location>
        <begin position="5"/>
        <end position="364"/>
    </location>
</feature>
<dbReference type="OrthoDB" id="4246007at2"/>
<dbReference type="SUPFAM" id="SSF51905">
    <property type="entry name" value="FAD/NAD(P)-binding domain"/>
    <property type="match status" value="1"/>
</dbReference>
<keyword evidence="2" id="KW-0285">Flavoprotein</keyword>
<keyword evidence="5" id="KW-0503">Monooxygenase</keyword>
<dbReference type="InterPro" id="IPR050641">
    <property type="entry name" value="RIFMO-like"/>
</dbReference>
<sequence length="543" mass="59433">MTYTETPVLIVGGGPVGLALAVQLDRFGIDHVVVERQTEPTRHPKARGLTARSMETFRLWGLDDRIRAGSLQPDAEHDTMAVGWVQHYCESVTGRVLGVTSPEPSVHSPVAKCNVAQDVVERVLSDAVAGNQHTVLRRGSSMESFETTADGVRAVVTDLATGEACEVRARFLVACDGAASGIRDRLGVEMVGPGTLEHMASYFYRADASHLPIARRTASFILFPTDPAIPGGTILASDSKADRWLYLQRLDHPDQPLLTESQLVEVTRAHWGIPDLDVELVSALRWRMRAEVPVQLRHGPVILAGDAAHCIPPTGGLGLNTGLGDVVNLGWKLAAVLRGWAPDRLLDTYDTERRPVARDIMEWSVENHHRLQVQIPAAHRDREQDVARWRESLLEVERHTHSEAMAMGYVYTDGAIVDDGSPVPPVDRRRYWPTDRPGARFPHMWLDPEEETSTIDWFDTDFVLVCGPEADEWRAAGERLVAAGDLPLVVRSLPWMTLPVGMGAAGAVLVRPDGHVAWRPPADLADKEAGVKEALLAVLGGGA</sequence>
<reference evidence="5 6" key="1">
    <citation type="submission" date="2016-11" db="EMBL/GenBank/DDBJ databases">
        <authorList>
            <person name="Jaros S."/>
            <person name="Januszkiewicz K."/>
            <person name="Wedrychowicz H."/>
        </authorList>
    </citation>
    <scope>NUCLEOTIDE SEQUENCE [LARGE SCALE GENOMIC DNA]</scope>
    <source>
        <strain evidence="5 6">DSM 43832</strain>
    </source>
</reference>
<dbReference type="STRING" id="1848.SAMN05443637_10240"/>
<dbReference type="Gene3D" id="3.40.30.120">
    <property type="match status" value="1"/>
</dbReference>
<dbReference type="Gene3D" id="3.30.9.10">
    <property type="entry name" value="D-Amino Acid Oxidase, subunit A, domain 2"/>
    <property type="match status" value="1"/>
</dbReference>
<name>A0A1M6P4D5_PSETH</name>
<dbReference type="AlphaFoldDB" id="A0A1M6P4D5"/>
<dbReference type="PANTHER" id="PTHR43004:SF19">
    <property type="entry name" value="BINDING MONOOXYGENASE, PUTATIVE (JCVI)-RELATED"/>
    <property type="match status" value="1"/>
</dbReference>
<dbReference type="InterPro" id="IPR036188">
    <property type="entry name" value="FAD/NAD-bd_sf"/>
</dbReference>
<dbReference type="GO" id="GO:0051213">
    <property type="term" value="F:dioxygenase activity"/>
    <property type="evidence" value="ECO:0007669"/>
    <property type="project" value="UniProtKB-KW"/>
</dbReference>
<organism evidence="5 6">
    <name type="scientific">Pseudonocardia thermophila</name>
    <dbReference type="NCBI Taxonomy" id="1848"/>
    <lineage>
        <taxon>Bacteria</taxon>
        <taxon>Bacillati</taxon>
        <taxon>Actinomycetota</taxon>
        <taxon>Actinomycetes</taxon>
        <taxon>Pseudonocardiales</taxon>
        <taxon>Pseudonocardiaceae</taxon>
        <taxon>Pseudonocardia</taxon>
    </lineage>
</organism>
<comment type="cofactor">
    <cofactor evidence="1">
        <name>FAD</name>
        <dbReference type="ChEBI" id="CHEBI:57692"/>
    </cofactor>
</comment>
<keyword evidence="6" id="KW-1185">Reference proteome</keyword>
<dbReference type="RefSeq" id="WP_073455202.1">
    <property type="nucleotide sequence ID" value="NZ_CALGVN010000053.1"/>
</dbReference>
<protein>
    <submittedName>
        <fullName evidence="5">Tetracenomycin A2 monooxygenase-dioxygenase</fullName>
    </submittedName>
</protein>
<evidence type="ECO:0000259" key="4">
    <source>
        <dbReference type="Pfam" id="PF01494"/>
    </source>
</evidence>
<evidence type="ECO:0000313" key="6">
    <source>
        <dbReference type="Proteomes" id="UP000184363"/>
    </source>
</evidence>
<dbReference type="PANTHER" id="PTHR43004">
    <property type="entry name" value="TRK SYSTEM POTASSIUM UPTAKE PROTEIN"/>
    <property type="match status" value="1"/>
</dbReference>
<evidence type="ECO:0000313" key="5">
    <source>
        <dbReference type="EMBL" id="SHK02762.1"/>
    </source>
</evidence>
<keyword evidence="5" id="KW-0223">Dioxygenase</keyword>
<dbReference type="Pfam" id="PF21274">
    <property type="entry name" value="Rng_hyd_C"/>
    <property type="match status" value="1"/>
</dbReference>
<dbReference type="Gene3D" id="3.50.50.60">
    <property type="entry name" value="FAD/NAD(P)-binding domain"/>
    <property type="match status" value="1"/>
</dbReference>
<keyword evidence="3" id="KW-0274">FAD</keyword>
<evidence type="ECO:0000256" key="2">
    <source>
        <dbReference type="ARBA" id="ARBA00022630"/>
    </source>
</evidence>
<gene>
    <name evidence="5" type="ORF">SAMN05443637_10240</name>
</gene>
<dbReference type="EMBL" id="FRAP01000002">
    <property type="protein sequence ID" value="SHK02762.1"/>
    <property type="molecule type" value="Genomic_DNA"/>
</dbReference>
<keyword evidence="5" id="KW-0560">Oxidoreductase</keyword>